<keyword evidence="3 5" id="KW-1133">Transmembrane helix</keyword>
<evidence type="ECO:0000313" key="6">
    <source>
        <dbReference type="EMBL" id="SVB50773.1"/>
    </source>
</evidence>
<dbReference type="GO" id="GO:0005886">
    <property type="term" value="C:plasma membrane"/>
    <property type="evidence" value="ECO:0007669"/>
    <property type="project" value="TreeGrafter"/>
</dbReference>
<feature type="transmembrane region" description="Helical" evidence="5">
    <location>
        <begin position="51"/>
        <end position="69"/>
    </location>
</feature>
<feature type="transmembrane region" description="Helical" evidence="5">
    <location>
        <begin position="81"/>
        <end position="102"/>
    </location>
</feature>
<evidence type="ECO:0008006" key="7">
    <source>
        <dbReference type="Google" id="ProtNLM"/>
    </source>
</evidence>
<dbReference type="HAMAP" id="MF_00189">
    <property type="entry name" value="YciB"/>
    <property type="match status" value="1"/>
</dbReference>
<evidence type="ECO:0000256" key="5">
    <source>
        <dbReference type="SAM" id="Phobius"/>
    </source>
</evidence>
<dbReference type="PANTHER" id="PTHR36917">
    <property type="entry name" value="INTRACELLULAR SEPTATION PROTEIN A-RELATED"/>
    <property type="match status" value="1"/>
</dbReference>
<proteinExistence type="inferred from homology"/>
<dbReference type="AlphaFoldDB" id="A0A382ELK4"/>
<evidence type="ECO:0000256" key="2">
    <source>
        <dbReference type="ARBA" id="ARBA00022692"/>
    </source>
</evidence>
<protein>
    <recommendedName>
        <fullName evidence="7">Intracellular septation protein A</fullName>
    </recommendedName>
</protein>
<keyword evidence="1" id="KW-1003">Cell membrane</keyword>
<reference evidence="6" key="1">
    <citation type="submission" date="2018-05" db="EMBL/GenBank/DDBJ databases">
        <authorList>
            <person name="Lanie J.A."/>
            <person name="Ng W.-L."/>
            <person name="Kazmierczak K.M."/>
            <person name="Andrzejewski T.M."/>
            <person name="Davidsen T.M."/>
            <person name="Wayne K.J."/>
            <person name="Tettelin H."/>
            <person name="Glass J.I."/>
            <person name="Rusch D."/>
            <person name="Podicherti R."/>
            <person name="Tsui H.-C.T."/>
            <person name="Winkler M.E."/>
        </authorList>
    </citation>
    <scope>NUCLEOTIDE SEQUENCE</scope>
</reference>
<sequence>MKQIIEYLPIIIFTITYFYTRDIFFATLILLIGLFIQVCLEYLLEKKVSKKTKIIFGISLLFGGSTLFFRNEEFLFWRPTVINWIFSVLLLSVEFFSGKNLLKMIMGKAIILPDNVWKKLSRGWSLGFFISGLLNIIIAYNFTLDVWVSYKLFGGFLITLTYIVIMMIYLWRGGYLNKTEL</sequence>
<feature type="transmembrane region" description="Helical" evidence="5">
    <location>
        <begin position="123"/>
        <end position="142"/>
    </location>
</feature>
<gene>
    <name evidence="6" type="ORF">METZ01_LOCUS203627</name>
</gene>
<feature type="transmembrane region" description="Helical" evidence="5">
    <location>
        <begin position="23"/>
        <end position="44"/>
    </location>
</feature>
<keyword evidence="4 5" id="KW-0472">Membrane</keyword>
<evidence type="ECO:0000256" key="3">
    <source>
        <dbReference type="ARBA" id="ARBA00022989"/>
    </source>
</evidence>
<evidence type="ECO:0000256" key="4">
    <source>
        <dbReference type="ARBA" id="ARBA00023136"/>
    </source>
</evidence>
<dbReference type="InterPro" id="IPR006008">
    <property type="entry name" value="YciB"/>
</dbReference>
<accession>A0A382ELK4</accession>
<dbReference type="EMBL" id="UINC01044817">
    <property type="protein sequence ID" value="SVB50773.1"/>
    <property type="molecule type" value="Genomic_DNA"/>
</dbReference>
<evidence type="ECO:0000256" key="1">
    <source>
        <dbReference type="ARBA" id="ARBA00022475"/>
    </source>
</evidence>
<dbReference type="Pfam" id="PF04279">
    <property type="entry name" value="IspA"/>
    <property type="match status" value="1"/>
</dbReference>
<dbReference type="PANTHER" id="PTHR36917:SF1">
    <property type="entry name" value="INNER MEMBRANE-SPANNING PROTEIN YCIB"/>
    <property type="match status" value="1"/>
</dbReference>
<name>A0A382ELK4_9ZZZZ</name>
<organism evidence="6">
    <name type="scientific">marine metagenome</name>
    <dbReference type="NCBI Taxonomy" id="408172"/>
    <lineage>
        <taxon>unclassified sequences</taxon>
        <taxon>metagenomes</taxon>
        <taxon>ecological metagenomes</taxon>
    </lineage>
</organism>
<keyword evidence="2 5" id="KW-0812">Transmembrane</keyword>
<feature type="transmembrane region" description="Helical" evidence="5">
    <location>
        <begin position="148"/>
        <end position="171"/>
    </location>
</feature>